<keyword evidence="2" id="KW-0677">Repeat</keyword>
<dbReference type="GO" id="GO:1990234">
    <property type="term" value="C:transferase complex"/>
    <property type="evidence" value="ECO:0007669"/>
    <property type="project" value="UniProtKB-ARBA"/>
</dbReference>
<evidence type="ECO:0000313" key="6">
    <source>
        <dbReference type="EMBL" id="EMD38762.1"/>
    </source>
</evidence>
<evidence type="ECO:0000256" key="2">
    <source>
        <dbReference type="ARBA" id="ARBA00022737"/>
    </source>
</evidence>
<dbReference type="STRING" id="914234.M2RJW6"/>
<dbReference type="Pfam" id="PF00400">
    <property type="entry name" value="WD40"/>
    <property type="match status" value="4"/>
</dbReference>
<dbReference type="PANTHER" id="PTHR22847">
    <property type="entry name" value="WD40 REPEAT PROTEIN"/>
    <property type="match status" value="1"/>
</dbReference>
<evidence type="ECO:0000256" key="3">
    <source>
        <dbReference type="PROSITE-ProRule" id="PRU00221"/>
    </source>
</evidence>
<reference evidence="6 7" key="1">
    <citation type="journal article" date="2012" name="Proc. Natl. Acad. Sci. U.S.A.">
        <title>Comparative genomics of Ceriporiopsis subvermispora and Phanerochaete chrysosporium provide insight into selective ligninolysis.</title>
        <authorList>
            <person name="Fernandez-Fueyo E."/>
            <person name="Ruiz-Duenas F.J."/>
            <person name="Ferreira P."/>
            <person name="Floudas D."/>
            <person name="Hibbett D.S."/>
            <person name="Canessa P."/>
            <person name="Larrondo L.F."/>
            <person name="James T.Y."/>
            <person name="Seelenfreund D."/>
            <person name="Lobos S."/>
            <person name="Polanco R."/>
            <person name="Tello M."/>
            <person name="Honda Y."/>
            <person name="Watanabe T."/>
            <person name="Watanabe T."/>
            <person name="Ryu J.S."/>
            <person name="Kubicek C.P."/>
            <person name="Schmoll M."/>
            <person name="Gaskell J."/>
            <person name="Hammel K.E."/>
            <person name="St John F.J."/>
            <person name="Vanden Wymelenberg A."/>
            <person name="Sabat G."/>
            <person name="Splinter BonDurant S."/>
            <person name="Syed K."/>
            <person name="Yadav J.S."/>
            <person name="Doddapaneni H."/>
            <person name="Subramanian V."/>
            <person name="Lavin J.L."/>
            <person name="Oguiza J.A."/>
            <person name="Perez G."/>
            <person name="Pisabarro A.G."/>
            <person name="Ramirez L."/>
            <person name="Santoyo F."/>
            <person name="Master E."/>
            <person name="Coutinho P.M."/>
            <person name="Henrissat B."/>
            <person name="Lombard V."/>
            <person name="Magnuson J.K."/>
            <person name="Kuees U."/>
            <person name="Hori C."/>
            <person name="Igarashi K."/>
            <person name="Samejima M."/>
            <person name="Held B.W."/>
            <person name="Barry K.W."/>
            <person name="LaButti K.M."/>
            <person name="Lapidus A."/>
            <person name="Lindquist E.A."/>
            <person name="Lucas S.M."/>
            <person name="Riley R."/>
            <person name="Salamov A.A."/>
            <person name="Hoffmeister D."/>
            <person name="Schwenk D."/>
            <person name="Hadar Y."/>
            <person name="Yarden O."/>
            <person name="de Vries R.P."/>
            <person name="Wiebenga A."/>
            <person name="Stenlid J."/>
            <person name="Eastwood D."/>
            <person name="Grigoriev I.V."/>
            <person name="Berka R.M."/>
            <person name="Blanchette R.A."/>
            <person name="Kersten P."/>
            <person name="Martinez A.T."/>
            <person name="Vicuna R."/>
            <person name="Cullen D."/>
        </authorList>
    </citation>
    <scope>NUCLEOTIDE SEQUENCE [LARGE SCALE GENOMIC DNA]</scope>
    <source>
        <strain evidence="6 7">B</strain>
    </source>
</reference>
<keyword evidence="7" id="KW-1185">Reference proteome</keyword>
<gene>
    <name evidence="6" type="ORF">CERSUDRAFT_92799</name>
</gene>
<dbReference type="InterPro" id="IPR027417">
    <property type="entry name" value="P-loop_NTPase"/>
</dbReference>
<dbReference type="PROSITE" id="PS00678">
    <property type="entry name" value="WD_REPEATS_1"/>
    <property type="match status" value="1"/>
</dbReference>
<dbReference type="OrthoDB" id="2013972at2759"/>
<dbReference type="InterPro" id="IPR001680">
    <property type="entry name" value="WD40_rpt"/>
</dbReference>
<dbReference type="InterPro" id="IPR011047">
    <property type="entry name" value="Quinoprotein_ADH-like_sf"/>
</dbReference>
<dbReference type="Pfam" id="PF24883">
    <property type="entry name" value="NPHP3_N"/>
    <property type="match status" value="1"/>
</dbReference>
<feature type="repeat" description="WD" evidence="3">
    <location>
        <begin position="911"/>
        <end position="952"/>
    </location>
</feature>
<dbReference type="Gene3D" id="2.130.10.10">
    <property type="entry name" value="YVTN repeat-like/Quinoprotein amine dehydrogenase"/>
    <property type="match status" value="3"/>
</dbReference>
<sequence>MHSPSSGLDDKTEAEDSYEGPSTVTSILSAAKTVIDAVEPILSVAPGLPGVTKSLSNVIDMVLQTADNDEATKLLAKKLWKFAQITGKAAEDLKKAQSNMGNEDPSLANLRENITELGRDLAKLEDQAMKLQSPFFLFRCWKHVGNAKVILKLNDDLVEARWNWQLRSSVNQGVQLAAVQVEVGAIRDHQDVQARTLLLGKLQPVRAHFRAHPDRDKHFLPEDSQQQLLRRMARWAEGGDQELNNKFICVLSGPKETGKTSIALQLCHSLLEKGLLGASFFFGSADGNKHVVKHVIPTIVAQLASRNDLRNILIDDLSEHFAQDLGNNERLDDQARDYMETPLRKVSENQRPIVLLLDALDVCTDPPDTISKMLQLLLGVARSVKFPLRLVVTSRPGRHIQSIVDSADSRDFVWEEKLASLPKIVDVANFLYQLKDDTRLRRNGQTTQQFPLFTLHIPDVSNDSNATYHNRLANLCLTILMEDKALQRNPLRLTDPSKYGLDPSAHISPSRIGEHIPLHVEYACVAWTTHIQRAKVDTSIIETLEQFCVEKEKLIVWLELLAYLDQVTVALRTLHDVRLWYERNTTPDKPAAQILHDLHRLALEFNDVISICPEQLYISAWPQIPLCPLVERYRTPDGRAMKLATPRDARWASFLFDIQTLRGRIVGIKVNPNGRHIASCALHGQIDLWDAISGVNLLRLTNISGADFFDVSWKDQRVVACCEGGKDIYLYDQSKQQDDEQQSSPPLTWENTRFSSVAFSRDGRIFSPALDSRKVLVWDAEARRVITTIEYERPVSTVIDFAIGGNTAVSGSQDDVCVWDFEKGRILHQFKGHTDSVLSTVFFPCATKVASGGRDRRVRIWDIQNSDNERILEHPDSVTQVVVSPKGDVVASVSDAVRIWNPRSRELLRILKNHNSPVTSICFAMNGLRLVSSSWDGTIRVWDAMTMTSKTEPPHGHKSAVTCLAYSHDGVLVASGSIDKQIVVWDADAGASMQILEGHGSEILHLSFSHDNKRLVSTASQDHSRIWDLDTGSMLMSLTHRDAHLAAFSPDGRWIATSRRSLQKSYPVDRLDIWHSDIRLFNAADGGFHMDFNLPSNVGNITIQTLEFHPPHANAETDPFSQIYVTCTSGAVYSCNIKTETGLAVLVPERQVPNVISSKFTASPHYGWVTLPGPKKQMDPVCWLQKSRRPAARGSIVGHDGDVSASTGLKFATGSATGRVTLLDLSELLPTDPTSRSPVPDKLKKTRSLLEIAVIAKNKSTASGEDSIADTLPDVGQALAAVGASLSELKSIPMFGGLEHAIYSLCSLTDILQVTQGKEDLKRELVRKIEELYENISQSRTAIGSIDNASFGTVILKRSSPLMTLLEVIDDLADMLELFATLQEIEQVDAKRFYVRFKQKARSRKTDVMFAVKDSLEDAYGAVAYIVSRGRVKLAKLISEVSIASDRILAVVKQLEDQITQEGSLRLQRQRGVDMSQGGVAQPRIYFDRGRNSARDKERLQLLQTLVDLAEGITVNKEL</sequence>
<proteinExistence type="predicted"/>
<dbReference type="Proteomes" id="UP000016930">
    <property type="component" value="Unassembled WGS sequence"/>
</dbReference>
<accession>M2RJW6</accession>
<dbReference type="SUPFAM" id="SSF50998">
    <property type="entry name" value="Quinoprotein alcohol dehydrogenase-like"/>
    <property type="match status" value="1"/>
</dbReference>
<dbReference type="InterPro" id="IPR015943">
    <property type="entry name" value="WD40/YVTN_repeat-like_dom_sf"/>
</dbReference>
<dbReference type="InterPro" id="IPR019775">
    <property type="entry name" value="WD40_repeat_CS"/>
</dbReference>
<feature type="repeat" description="WD" evidence="3">
    <location>
        <begin position="996"/>
        <end position="1037"/>
    </location>
</feature>
<organism evidence="6 7">
    <name type="scientific">Ceriporiopsis subvermispora (strain B)</name>
    <name type="common">White-rot fungus</name>
    <name type="synonym">Gelatoporia subvermispora</name>
    <dbReference type="NCBI Taxonomy" id="914234"/>
    <lineage>
        <taxon>Eukaryota</taxon>
        <taxon>Fungi</taxon>
        <taxon>Dikarya</taxon>
        <taxon>Basidiomycota</taxon>
        <taxon>Agaricomycotina</taxon>
        <taxon>Agaricomycetes</taxon>
        <taxon>Polyporales</taxon>
        <taxon>Gelatoporiaceae</taxon>
        <taxon>Gelatoporia</taxon>
    </lineage>
</organism>
<feature type="region of interest" description="Disordered" evidence="4">
    <location>
        <begin position="1"/>
        <end position="20"/>
    </location>
</feature>
<feature type="domain" description="Nephrocystin 3-like N-terminal" evidence="5">
    <location>
        <begin position="244"/>
        <end position="395"/>
    </location>
</feature>
<feature type="repeat" description="WD" evidence="3">
    <location>
        <begin position="954"/>
        <end position="995"/>
    </location>
</feature>
<dbReference type="PRINTS" id="PR00320">
    <property type="entry name" value="GPROTEINBRPT"/>
</dbReference>
<evidence type="ECO:0000259" key="5">
    <source>
        <dbReference type="Pfam" id="PF24883"/>
    </source>
</evidence>
<name>M2RJW6_CERS8</name>
<dbReference type="SMART" id="SM00320">
    <property type="entry name" value="WD40"/>
    <property type="match status" value="9"/>
</dbReference>
<feature type="repeat" description="WD" evidence="3">
    <location>
        <begin position="830"/>
        <end position="871"/>
    </location>
</feature>
<evidence type="ECO:0000256" key="1">
    <source>
        <dbReference type="ARBA" id="ARBA00022574"/>
    </source>
</evidence>
<dbReference type="InterPro" id="IPR056884">
    <property type="entry name" value="NPHP3-like_N"/>
</dbReference>
<dbReference type="EMBL" id="KB445794">
    <property type="protein sequence ID" value="EMD38762.1"/>
    <property type="molecule type" value="Genomic_DNA"/>
</dbReference>
<dbReference type="InterPro" id="IPR011041">
    <property type="entry name" value="Quinoprot_gluc/sorb_DH_b-prop"/>
</dbReference>
<dbReference type="InterPro" id="IPR020472">
    <property type="entry name" value="WD40_PAC1"/>
</dbReference>
<dbReference type="HOGENOM" id="CLU_247998_0_0_1"/>
<dbReference type="PANTHER" id="PTHR22847:SF637">
    <property type="entry name" value="WD REPEAT DOMAIN 5B"/>
    <property type="match status" value="1"/>
</dbReference>
<dbReference type="Gene3D" id="3.40.50.300">
    <property type="entry name" value="P-loop containing nucleotide triphosphate hydrolases"/>
    <property type="match status" value="1"/>
</dbReference>
<keyword evidence="1 3" id="KW-0853">WD repeat</keyword>
<protein>
    <recommendedName>
        <fullName evidence="5">Nephrocystin 3-like N-terminal domain-containing protein</fullName>
    </recommendedName>
</protein>
<evidence type="ECO:0000256" key="4">
    <source>
        <dbReference type="SAM" id="MobiDB-lite"/>
    </source>
</evidence>
<dbReference type="SUPFAM" id="SSF52540">
    <property type="entry name" value="P-loop containing nucleoside triphosphate hydrolases"/>
    <property type="match status" value="1"/>
</dbReference>
<dbReference type="CDD" id="cd00200">
    <property type="entry name" value="WD40"/>
    <property type="match status" value="1"/>
</dbReference>
<dbReference type="PROSITE" id="PS50294">
    <property type="entry name" value="WD_REPEATS_REGION"/>
    <property type="match status" value="4"/>
</dbReference>
<dbReference type="SUPFAM" id="SSF50952">
    <property type="entry name" value="Soluble quinoprotein glucose dehydrogenase"/>
    <property type="match status" value="1"/>
</dbReference>
<dbReference type="PROSITE" id="PS50082">
    <property type="entry name" value="WD_REPEATS_2"/>
    <property type="match status" value="4"/>
</dbReference>
<evidence type="ECO:0000313" key="7">
    <source>
        <dbReference type="Proteomes" id="UP000016930"/>
    </source>
</evidence>